<sequence length="144" mass="15969">MPLLPTNDWQNVNVKPCICACPVGITITTARTGLVHFQPVVFYSSPPDIAALLNPEVGDRFFVASTLLTRVVPNSKKVKRKGKGVQDKKKRKAQSKPGCPVDIQTGLDRYKSRFPRLTTLTLIRNTKREKDHTAQGFTGNDPPL</sequence>
<accession>A0A4S8LMK8</accession>
<reference evidence="2 3" key="1">
    <citation type="journal article" date="2019" name="Nat. Ecol. Evol.">
        <title>Megaphylogeny resolves global patterns of mushroom evolution.</title>
        <authorList>
            <person name="Varga T."/>
            <person name="Krizsan K."/>
            <person name="Foldi C."/>
            <person name="Dima B."/>
            <person name="Sanchez-Garcia M."/>
            <person name="Sanchez-Ramirez S."/>
            <person name="Szollosi G.J."/>
            <person name="Szarkandi J.G."/>
            <person name="Papp V."/>
            <person name="Albert L."/>
            <person name="Andreopoulos W."/>
            <person name="Angelini C."/>
            <person name="Antonin V."/>
            <person name="Barry K.W."/>
            <person name="Bougher N.L."/>
            <person name="Buchanan P."/>
            <person name="Buyck B."/>
            <person name="Bense V."/>
            <person name="Catcheside P."/>
            <person name="Chovatia M."/>
            <person name="Cooper J."/>
            <person name="Damon W."/>
            <person name="Desjardin D."/>
            <person name="Finy P."/>
            <person name="Geml J."/>
            <person name="Haridas S."/>
            <person name="Hughes K."/>
            <person name="Justo A."/>
            <person name="Karasinski D."/>
            <person name="Kautmanova I."/>
            <person name="Kiss B."/>
            <person name="Kocsube S."/>
            <person name="Kotiranta H."/>
            <person name="LaButti K.M."/>
            <person name="Lechner B.E."/>
            <person name="Liimatainen K."/>
            <person name="Lipzen A."/>
            <person name="Lukacs Z."/>
            <person name="Mihaltcheva S."/>
            <person name="Morgado L.N."/>
            <person name="Niskanen T."/>
            <person name="Noordeloos M.E."/>
            <person name="Ohm R.A."/>
            <person name="Ortiz-Santana B."/>
            <person name="Ovrebo C."/>
            <person name="Racz N."/>
            <person name="Riley R."/>
            <person name="Savchenko A."/>
            <person name="Shiryaev A."/>
            <person name="Soop K."/>
            <person name="Spirin V."/>
            <person name="Szebenyi C."/>
            <person name="Tomsovsky M."/>
            <person name="Tulloss R.E."/>
            <person name="Uehling J."/>
            <person name="Grigoriev I.V."/>
            <person name="Vagvolgyi C."/>
            <person name="Papp T."/>
            <person name="Martin F.M."/>
            <person name="Miettinen O."/>
            <person name="Hibbett D.S."/>
            <person name="Nagy L.G."/>
        </authorList>
    </citation>
    <scope>NUCLEOTIDE SEQUENCE [LARGE SCALE GENOMIC DNA]</scope>
    <source>
        <strain evidence="2 3">CBS 962.96</strain>
    </source>
</reference>
<name>A0A4S8LMK8_DENBC</name>
<protein>
    <submittedName>
        <fullName evidence="2">Uncharacterized protein</fullName>
    </submittedName>
</protein>
<feature type="compositionally biased region" description="Basic residues" evidence="1">
    <location>
        <begin position="76"/>
        <end position="94"/>
    </location>
</feature>
<organism evidence="2 3">
    <name type="scientific">Dendrothele bispora (strain CBS 962.96)</name>
    <dbReference type="NCBI Taxonomy" id="1314807"/>
    <lineage>
        <taxon>Eukaryota</taxon>
        <taxon>Fungi</taxon>
        <taxon>Dikarya</taxon>
        <taxon>Basidiomycota</taxon>
        <taxon>Agaricomycotina</taxon>
        <taxon>Agaricomycetes</taxon>
        <taxon>Agaricomycetidae</taxon>
        <taxon>Agaricales</taxon>
        <taxon>Agaricales incertae sedis</taxon>
        <taxon>Dendrothele</taxon>
    </lineage>
</organism>
<dbReference type="AlphaFoldDB" id="A0A4S8LMK8"/>
<dbReference type="EMBL" id="ML179339">
    <property type="protein sequence ID" value="THU90290.1"/>
    <property type="molecule type" value="Genomic_DNA"/>
</dbReference>
<evidence type="ECO:0000313" key="2">
    <source>
        <dbReference type="EMBL" id="THU90290.1"/>
    </source>
</evidence>
<dbReference type="Proteomes" id="UP000297245">
    <property type="component" value="Unassembled WGS sequence"/>
</dbReference>
<proteinExistence type="predicted"/>
<keyword evidence="3" id="KW-1185">Reference proteome</keyword>
<evidence type="ECO:0000256" key="1">
    <source>
        <dbReference type="SAM" id="MobiDB-lite"/>
    </source>
</evidence>
<gene>
    <name evidence="2" type="ORF">K435DRAFT_841537</name>
</gene>
<evidence type="ECO:0000313" key="3">
    <source>
        <dbReference type="Proteomes" id="UP000297245"/>
    </source>
</evidence>
<feature type="region of interest" description="Disordered" evidence="1">
    <location>
        <begin position="123"/>
        <end position="144"/>
    </location>
</feature>
<feature type="region of interest" description="Disordered" evidence="1">
    <location>
        <begin position="76"/>
        <end position="99"/>
    </location>
</feature>